<accession>A0A6A6JV06</accession>
<name>A0A6A6JV06_WESOR</name>
<dbReference type="Pfam" id="PF26639">
    <property type="entry name" value="Het-6_barrel"/>
    <property type="match status" value="1"/>
</dbReference>
<dbReference type="RefSeq" id="XP_033657115.1">
    <property type="nucleotide sequence ID" value="XM_033793504.1"/>
</dbReference>
<dbReference type="PANTHER" id="PTHR24148:SF73">
    <property type="entry name" value="HET DOMAIN PROTEIN (AFU_ORTHOLOGUE AFUA_8G01020)"/>
    <property type="match status" value="1"/>
</dbReference>
<dbReference type="AlphaFoldDB" id="A0A6A6JV06"/>
<dbReference type="InterPro" id="IPR052895">
    <property type="entry name" value="HetReg/Transcr_Mod"/>
</dbReference>
<dbReference type="OrthoDB" id="2157530at2759"/>
<dbReference type="PANTHER" id="PTHR24148">
    <property type="entry name" value="ANKYRIN REPEAT DOMAIN-CONTAINING PROTEIN 39 HOMOLOG-RELATED"/>
    <property type="match status" value="1"/>
</dbReference>
<gene>
    <name evidence="1" type="ORF">EI97DRAFT_180682</name>
</gene>
<protein>
    <submittedName>
        <fullName evidence="1">Uncharacterized protein</fullName>
    </submittedName>
</protein>
<dbReference type="Proteomes" id="UP000800097">
    <property type="component" value="Unassembled WGS sequence"/>
</dbReference>
<dbReference type="GeneID" id="54546679"/>
<organism evidence="1 2">
    <name type="scientific">Westerdykella ornata</name>
    <dbReference type="NCBI Taxonomy" id="318751"/>
    <lineage>
        <taxon>Eukaryota</taxon>
        <taxon>Fungi</taxon>
        <taxon>Dikarya</taxon>
        <taxon>Ascomycota</taxon>
        <taxon>Pezizomycotina</taxon>
        <taxon>Dothideomycetes</taxon>
        <taxon>Pleosporomycetidae</taxon>
        <taxon>Pleosporales</taxon>
        <taxon>Sporormiaceae</taxon>
        <taxon>Westerdykella</taxon>
    </lineage>
</organism>
<dbReference type="EMBL" id="ML986486">
    <property type="protein sequence ID" value="KAF2279576.1"/>
    <property type="molecule type" value="Genomic_DNA"/>
</dbReference>
<evidence type="ECO:0000313" key="2">
    <source>
        <dbReference type="Proteomes" id="UP000800097"/>
    </source>
</evidence>
<sequence length="515" mass="57792">MTRQTITQDDLVSMFGPLSAPFRERKSGIPEDLQYGGFRVNARYVHNNEPLTQPSGHVPVSLFSLITRFRDVGASDPRDKVFAFLHMATETLDLKANYRASPQFIYLRTAQLLLKKDLTLLSHVQDPEDTKLTGLPSLVPDFSVPLGRVPFATSEPCVYSASGSGGAQPLFFRTADQETGKLEVLVLCGRYVDTVAGVARRKGCYFTRVGELALQTPKFYSKVTGLEYTRKSRKYLHYAFGTEEYEGGPAPLCRVEALWRTLIGDYSSGLYPAPVTTGFGFSEWVATHLHHSTHLSALAQDHIAAANPQAVSAVINDFDAIQKRKQDVFTRLHPDEPGGYLCFDCANEFFNDRFADDGDAKRMLDKVGLVPAMHPVRYMPDADRLRALQPCFPNLLSMTAKEDRLEFARDSSKKCPDLSRAEAARRSEFENRMREVKKGRRMFRTERDLLGMGTKSVREGDEVWILPGAKVPFVLRPVKGKTPKRFRLVEEAYLHGYMDGEVLGEGRELEAFGLV</sequence>
<proteinExistence type="predicted"/>
<evidence type="ECO:0000313" key="1">
    <source>
        <dbReference type="EMBL" id="KAF2279576.1"/>
    </source>
</evidence>
<reference evidence="1" key="1">
    <citation type="journal article" date="2020" name="Stud. Mycol.">
        <title>101 Dothideomycetes genomes: a test case for predicting lifestyles and emergence of pathogens.</title>
        <authorList>
            <person name="Haridas S."/>
            <person name="Albert R."/>
            <person name="Binder M."/>
            <person name="Bloem J."/>
            <person name="Labutti K."/>
            <person name="Salamov A."/>
            <person name="Andreopoulos B."/>
            <person name="Baker S."/>
            <person name="Barry K."/>
            <person name="Bills G."/>
            <person name="Bluhm B."/>
            <person name="Cannon C."/>
            <person name="Castanera R."/>
            <person name="Culley D."/>
            <person name="Daum C."/>
            <person name="Ezra D."/>
            <person name="Gonzalez J."/>
            <person name="Henrissat B."/>
            <person name="Kuo A."/>
            <person name="Liang C."/>
            <person name="Lipzen A."/>
            <person name="Lutzoni F."/>
            <person name="Magnuson J."/>
            <person name="Mondo S."/>
            <person name="Nolan M."/>
            <person name="Ohm R."/>
            <person name="Pangilinan J."/>
            <person name="Park H.-J."/>
            <person name="Ramirez L."/>
            <person name="Alfaro M."/>
            <person name="Sun H."/>
            <person name="Tritt A."/>
            <person name="Yoshinaga Y."/>
            <person name="Zwiers L.-H."/>
            <person name="Turgeon B."/>
            <person name="Goodwin S."/>
            <person name="Spatafora J."/>
            <person name="Crous P."/>
            <person name="Grigoriev I."/>
        </authorList>
    </citation>
    <scope>NUCLEOTIDE SEQUENCE</scope>
    <source>
        <strain evidence="1">CBS 379.55</strain>
    </source>
</reference>
<keyword evidence="2" id="KW-1185">Reference proteome</keyword>